<organism evidence="4 5">
    <name type="scientific">Fusarium torreyae</name>
    <dbReference type="NCBI Taxonomy" id="1237075"/>
    <lineage>
        <taxon>Eukaryota</taxon>
        <taxon>Fungi</taxon>
        <taxon>Dikarya</taxon>
        <taxon>Ascomycota</taxon>
        <taxon>Pezizomycotina</taxon>
        <taxon>Sordariomycetes</taxon>
        <taxon>Hypocreomycetidae</taxon>
        <taxon>Hypocreales</taxon>
        <taxon>Nectriaceae</taxon>
        <taxon>Fusarium</taxon>
    </lineage>
</organism>
<dbReference type="Proteomes" id="UP001152049">
    <property type="component" value="Unassembled WGS sequence"/>
</dbReference>
<dbReference type="PANTHER" id="PTHR10366:SF562">
    <property type="entry name" value="ALDEHYDE REDUCTASE II (AFU_ORTHOLOGUE AFUA_1G11360)"/>
    <property type="match status" value="1"/>
</dbReference>
<dbReference type="InterPro" id="IPR001509">
    <property type="entry name" value="Epimerase_deHydtase"/>
</dbReference>
<feature type="domain" description="NAD-dependent epimerase/dehydratase" evidence="3">
    <location>
        <begin position="14"/>
        <end position="263"/>
    </location>
</feature>
<name>A0A9W8V9I3_9HYPO</name>
<dbReference type="InterPro" id="IPR036291">
    <property type="entry name" value="NAD(P)-bd_dom_sf"/>
</dbReference>
<dbReference type="AlphaFoldDB" id="A0A9W8V9I3"/>
<proteinExistence type="inferred from homology"/>
<protein>
    <recommendedName>
        <fullName evidence="3">NAD-dependent epimerase/dehydratase domain-containing protein</fullName>
    </recommendedName>
</protein>
<dbReference type="Pfam" id="PF01370">
    <property type="entry name" value="Epimerase"/>
    <property type="match status" value="1"/>
</dbReference>
<reference evidence="4" key="1">
    <citation type="submission" date="2022-09" db="EMBL/GenBank/DDBJ databases">
        <title>Fusarium specimens isolated from Avocado Roots.</title>
        <authorList>
            <person name="Stajich J."/>
            <person name="Roper C."/>
            <person name="Heimlech-Rivalta G."/>
        </authorList>
    </citation>
    <scope>NUCLEOTIDE SEQUENCE</scope>
    <source>
        <strain evidence="4">CF00136</strain>
    </source>
</reference>
<keyword evidence="1" id="KW-0560">Oxidoreductase</keyword>
<dbReference type="PANTHER" id="PTHR10366">
    <property type="entry name" value="NAD DEPENDENT EPIMERASE/DEHYDRATASE"/>
    <property type="match status" value="1"/>
</dbReference>
<evidence type="ECO:0000256" key="2">
    <source>
        <dbReference type="ARBA" id="ARBA00023445"/>
    </source>
</evidence>
<dbReference type="SUPFAM" id="SSF51735">
    <property type="entry name" value="NAD(P)-binding Rossmann-fold domains"/>
    <property type="match status" value="1"/>
</dbReference>
<comment type="similarity">
    <text evidence="2">Belongs to the NAD(P)-dependent epimerase/dehydratase family. Dihydroflavonol-4-reductase subfamily.</text>
</comment>
<accession>A0A9W8V9I3</accession>
<evidence type="ECO:0000259" key="3">
    <source>
        <dbReference type="Pfam" id="PF01370"/>
    </source>
</evidence>
<comment type="caution">
    <text evidence="4">The sequence shown here is derived from an EMBL/GenBank/DDBJ whole genome shotgun (WGS) entry which is preliminary data.</text>
</comment>
<evidence type="ECO:0000313" key="5">
    <source>
        <dbReference type="Proteomes" id="UP001152049"/>
    </source>
</evidence>
<dbReference type="GO" id="GO:0016616">
    <property type="term" value="F:oxidoreductase activity, acting on the CH-OH group of donors, NAD or NADP as acceptor"/>
    <property type="evidence" value="ECO:0007669"/>
    <property type="project" value="TreeGrafter"/>
</dbReference>
<evidence type="ECO:0000256" key="1">
    <source>
        <dbReference type="ARBA" id="ARBA00023002"/>
    </source>
</evidence>
<dbReference type="EMBL" id="JAOQAZ010000035">
    <property type="protein sequence ID" value="KAJ4248761.1"/>
    <property type="molecule type" value="Genomic_DNA"/>
</dbReference>
<gene>
    <name evidence="4" type="ORF">NW762_012599</name>
</gene>
<keyword evidence="5" id="KW-1185">Reference proteome</keyword>
<sequence>MSSLTTAIPAGSWVLVTGATGFLASHVTRQFLQRGFKVRGTVRDVNKASWLVEGPFKSHAEKGAFELVEVPDMGADHAFDEAIKGVAAILHIAYVTNIVPDPNQVITPTVNSVRSIMEAAKHEPSVKRVVVTGSAINASPLTQGVDNGTVERDSWNDAVLEAAWAPPPYGVSHALAMYPASKLAAEKETWRLVEENDLTFTVNVVAPAGLTGEPLTKAHIEGQANWVVHGYRGNKQVMDSMPASFYADVKDVATVHVAAVLDPEVKNARIQSWGRSTHWNEILAIFRKLRPDKEFADNYPNPQHLKISVDQSDALGLLKRWSGQGGWTSLEESVIDNINNLYLTD</sequence>
<dbReference type="Gene3D" id="3.40.50.720">
    <property type="entry name" value="NAD(P)-binding Rossmann-like Domain"/>
    <property type="match status" value="1"/>
</dbReference>
<dbReference type="InterPro" id="IPR050425">
    <property type="entry name" value="NAD(P)_dehydrat-like"/>
</dbReference>
<evidence type="ECO:0000313" key="4">
    <source>
        <dbReference type="EMBL" id="KAJ4248761.1"/>
    </source>
</evidence>
<dbReference type="OrthoDB" id="2735536at2759"/>